<sequence length="140" mass="15112">MSSPDKEYAQEAWVFRVDIGITPIPKHLGLALQRARQTIGHFMGPCNHEITAIITILLQPAGDICTEVKNTVNGGGSQTEASALLLTSLVSGIGGFPTPAYVRGRRPSNGNEMVVGHGGRWRWGAKGKRGPFVKIHGHYQ</sequence>
<dbReference type="Proteomes" id="UP000000763">
    <property type="component" value="Chromosome 7"/>
</dbReference>
<name>Q6Z408_ORYSJ</name>
<gene>
    <name evidence="1" type="primary">P0567H04.17</name>
</gene>
<dbReference type="AlphaFoldDB" id="Q6Z408"/>
<reference evidence="2" key="2">
    <citation type="journal article" date="2008" name="Nucleic Acids Res.">
        <title>The rice annotation project database (RAP-DB): 2008 update.</title>
        <authorList>
            <consortium name="The rice annotation project (RAP)"/>
        </authorList>
    </citation>
    <scope>GENOME REANNOTATION</scope>
    <source>
        <strain evidence="2">cv. Nipponbare</strain>
    </source>
</reference>
<protein>
    <submittedName>
        <fullName evidence="1">Uncharacterized protein</fullName>
    </submittedName>
</protein>
<evidence type="ECO:0000313" key="2">
    <source>
        <dbReference type="Proteomes" id="UP000000763"/>
    </source>
</evidence>
<reference evidence="2" key="1">
    <citation type="journal article" date="2005" name="Nature">
        <title>The map-based sequence of the rice genome.</title>
        <authorList>
            <consortium name="International rice genome sequencing project (IRGSP)"/>
            <person name="Matsumoto T."/>
            <person name="Wu J."/>
            <person name="Kanamori H."/>
            <person name="Katayose Y."/>
            <person name="Fujisawa M."/>
            <person name="Namiki N."/>
            <person name="Mizuno H."/>
            <person name="Yamamoto K."/>
            <person name="Antonio B.A."/>
            <person name="Baba T."/>
            <person name="Sakata K."/>
            <person name="Nagamura Y."/>
            <person name="Aoki H."/>
            <person name="Arikawa K."/>
            <person name="Arita K."/>
            <person name="Bito T."/>
            <person name="Chiden Y."/>
            <person name="Fujitsuka N."/>
            <person name="Fukunaka R."/>
            <person name="Hamada M."/>
            <person name="Harada C."/>
            <person name="Hayashi A."/>
            <person name="Hijishita S."/>
            <person name="Honda M."/>
            <person name="Hosokawa S."/>
            <person name="Ichikawa Y."/>
            <person name="Idonuma A."/>
            <person name="Iijima M."/>
            <person name="Ikeda M."/>
            <person name="Ikeno M."/>
            <person name="Ito K."/>
            <person name="Ito S."/>
            <person name="Ito T."/>
            <person name="Ito Y."/>
            <person name="Ito Y."/>
            <person name="Iwabuchi A."/>
            <person name="Kamiya K."/>
            <person name="Karasawa W."/>
            <person name="Kurita K."/>
            <person name="Katagiri S."/>
            <person name="Kikuta A."/>
            <person name="Kobayashi H."/>
            <person name="Kobayashi N."/>
            <person name="Machita K."/>
            <person name="Maehara T."/>
            <person name="Masukawa M."/>
            <person name="Mizubayashi T."/>
            <person name="Mukai Y."/>
            <person name="Nagasaki H."/>
            <person name="Nagata Y."/>
            <person name="Naito S."/>
            <person name="Nakashima M."/>
            <person name="Nakama Y."/>
            <person name="Nakamichi Y."/>
            <person name="Nakamura M."/>
            <person name="Meguro A."/>
            <person name="Negishi M."/>
            <person name="Ohta I."/>
            <person name="Ohta T."/>
            <person name="Okamoto M."/>
            <person name="Ono N."/>
            <person name="Saji S."/>
            <person name="Sakaguchi M."/>
            <person name="Sakai K."/>
            <person name="Shibata M."/>
            <person name="Shimokawa T."/>
            <person name="Song J."/>
            <person name="Takazaki Y."/>
            <person name="Terasawa K."/>
            <person name="Tsugane M."/>
            <person name="Tsuji K."/>
            <person name="Ueda S."/>
            <person name="Waki K."/>
            <person name="Yamagata H."/>
            <person name="Yamamoto M."/>
            <person name="Yamamoto S."/>
            <person name="Yamane H."/>
            <person name="Yoshiki S."/>
            <person name="Yoshihara R."/>
            <person name="Yukawa K."/>
            <person name="Zhong H."/>
            <person name="Yano M."/>
            <person name="Yuan Q."/>
            <person name="Ouyang S."/>
            <person name="Liu J."/>
            <person name="Jones K.M."/>
            <person name="Gansberger K."/>
            <person name="Moffat K."/>
            <person name="Hill J."/>
            <person name="Bera J."/>
            <person name="Fadrosh D."/>
            <person name="Jin S."/>
            <person name="Johri S."/>
            <person name="Kim M."/>
            <person name="Overton L."/>
            <person name="Reardon M."/>
            <person name="Tsitrin T."/>
            <person name="Vuong H."/>
            <person name="Weaver B."/>
            <person name="Ciecko A."/>
            <person name="Tallon L."/>
            <person name="Jackson J."/>
            <person name="Pai G."/>
            <person name="Aken S.V."/>
            <person name="Utterback T."/>
            <person name="Reidmuller S."/>
            <person name="Feldblyum T."/>
            <person name="Hsiao J."/>
            <person name="Zismann V."/>
            <person name="Iobst S."/>
            <person name="de Vazeille A.R."/>
            <person name="Buell C.R."/>
            <person name="Ying K."/>
            <person name="Li Y."/>
            <person name="Lu T."/>
            <person name="Huang Y."/>
            <person name="Zhao Q."/>
            <person name="Feng Q."/>
            <person name="Zhang L."/>
            <person name="Zhu J."/>
            <person name="Weng Q."/>
            <person name="Mu J."/>
            <person name="Lu Y."/>
            <person name="Fan D."/>
            <person name="Liu Y."/>
            <person name="Guan J."/>
            <person name="Zhang Y."/>
            <person name="Yu S."/>
            <person name="Liu X."/>
            <person name="Zhang Y."/>
            <person name="Hong G."/>
            <person name="Han B."/>
            <person name="Choisne N."/>
            <person name="Demange N."/>
            <person name="Orjeda G."/>
            <person name="Samain S."/>
            <person name="Cattolico L."/>
            <person name="Pelletier E."/>
            <person name="Couloux A."/>
            <person name="Segurens B."/>
            <person name="Wincker P."/>
            <person name="D'Hont A."/>
            <person name="Scarpelli C."/>
            <person name="Weissenbach J."/>
            <person name="Salanoubat M."/>
            <person name="Quetier F."/>
            <person name="Yu Y."/>
            <person name="Kim H.R."/>
            <person name="Rambo T."/>
            <person name="Currie J."/>
            <person name="Collura K."/>
            <person name="Luo M."/>
            <person name="Yang T."/>
            <person name="Ammiraju J.S.S."/>
            <person name="Engler F."/>
            <person name="Soderlund C."/>
            <person name="Wing R.A."/>
            <person name="Palmer L.E."/>
            <person name="de la Bastide M."/>
            <person name="Spiegel L."/>
            <person name="Nascimento L."/>
            <person name="Zutavern T."/>
            <person name="O'Shaughnessy A."/>
            <person name="Dike S."/>
            <person name="Dedhia N."/>
            <person name="Preston R."/>
            <person name="Balija V."/>
            <person name="McCombie W.R."/>
            <person name="Chow T."/>
            <person name="Chen H."/>
            <person name="Chung M."/>
            <person name="Chen C."/>
            <person name="Shaw J."/>
            <person name="Wu H."/>
            <person name="Hsiao K."/>
            <person name="Chao Y."/>
            <person name="Chu M."/>
            <person name="Cheng C."/>
            <person name="Hour A."/>
            <person name="Lee P."/>
            <person name="Lin S."/>
            <person name="Lin Y."/>
            <person name="Liou J."/>
            <person name="Liu S."/>
            <person name="Hsing Y."/>
            <person name="Raghuvanshi S."/>
            <person name="Mohanty A."/>
            <person name="Bharti A.K."/>
            <person name="Gaur A."/>
            <person name="Gupta V."/>
            <person name="Kumar D."/>
            <person name="Ravi V."/>
            <person name="Vij S."/>
            <person name="Kapur A."/>
            <person name="Khurana P."/>
            <person name="Khurana P."/>
            <person name="Khurana J.P."/>
            <person name="Tyagi A.K."/>
            <person name="Gaikwad K."/>
            <person name="Singh A."/>
            <person name="Dalal V."/>
            <person name="Srivastava S."/>
            <person name="Dixit A."/>
            <person name="Pal A.K."/>
            <person name="Ghazi I.A."/>
            <person name="Yadav M."/>
            <person name="Pandit A."/>
            <person name="Bhargava A."/>
            <person name="Sureshbabu K."/>
            <person name="Batra K."/>
            <person name="Sharma T.R."/>
            <person name="Mohapatra T."/>
            <person name="Singh N.K."/>
            <person name="Messing J."/>
            <person name="Nelson A.B."/>
            <person name="Fuks G."/>
            <person name="Kavchok S."/>
            <person name="Keizer G."/>
            <person name="Linton E."/>
            <person name="Llaca V."/>
            <person name="Song R."/>
            <person name="Tanyolac B."/>
            <person name="Young S."/>
            <person name="Ho-Il K."/>
            <person name="Hahn J.H."/>
            <person name="Sangsakoo G."/>
            <person name="Vanavichit A."/>
            <person name="de Mattos Luiz.A.T."/>
            <person name="Zimmer P.D."/>
            <person name="Malone G."/>
            <person name="Dellagostin O."/>
            <person name="de Oliveira A.C."/>
            <person name="Bevan M."/>
            <person name="Bancroft I."/>
            <person name="Minx P."/>
            <person name="Cordum H."/>
            <person name="Wilson R."/>
            <person name="Cheng Z."/>
            <person name="Jin W."/>
            <person name="Jiang J."/>
            <person name="Leong S.A."/>
            <person name="Iwama H."/>
            <person name="Gojobori T."/>
            <person name="Itoh T."/>
            <person name="Niimura Y."/>
            <person name="Fujii Y."/>
            <person name="Habara T."/>
            <person name="Sakai H."/>
            <person name="Sato Y."/>
            <person name="Wilson G."/>
            <person name="Kumar K."/>
            <person name="McCouch S."/>
            <person name="Juretic N."/>
            <person name="Hoen D."/>
            <person name="Wright S."/>
            <person name="Bruskiewich R."/>
            <person name="Bureau T."/>
            <person name="Miyao A."/>
            <person name="Hirochika H."/>
            <person name="Nishikawa T."/>
            <person name="Kadowaki K."/>
            <person name="Sugiura M."/>
            <person name="Burr B."/>
            <person name="Sasaki T."/>
        </authorList>
    </citation>
    <scope>NUCLEOTIDE SEQUENCE [LARGE SCALE GENOMIC DNA]</scope>
    <source>
        <strain evidence="2">cv. Nipponbare</strain>
    </source>
</reference>
<proteinExistence type="predicted"/>
<organism evidence="1 2">
    <name type="scientific">Oryza sativa subsp. japonica</name>
    <name type="common">Rice</name>
    <dbReference type="NCBI Taxonomy" id="39947"/>
    <lineage>
        <taxon>Eukaryota</taxon>
        <taxon>Viridiplantae</taxon>
        <taxon>Streptophyta</taxon>
        <taxon>Embryophyta</taxon>
        <taxon>Tracheophyta</taxon>
        <taxon>Spermatophyta</taxon>
        <taxon>Magnoliopsida</taxon>
        <taxon>Liliopsida</taxon>
        <taxon>Poales</taxon>
        <taxon>Poaceae</taxon>
        <taxon>BOP clade</taxon>
        <taxon>Oryzoideae</taxon>
        <taxon>Oryzeae</taxon>
        <taxon>Oryzinae</taxon>
        <taxon>Oryza</taxon>
        <taxon>Oryza sativa</taxon>
    </lineage>
</organism>
<dbReference type="EMBL" id="AP005195">
    <property type="protein sequence ID" value="BAC84036.1"/>
    <property type="molecule type" value="Genomic_DNA"/>
</dbReference>
<evidence type="ECO:0000313" key="1">
    <source>
        <dbReference type="EMBL" id="BAC84036.1"/>
    </source>
</evidence>
<accession>Q6Z408</accession>